<reference evidence="9 10" key="1">
    <citation type="journal article" date="2018" name="Nat. Ecol. Evol.">
        <title>Shark genomes provide insights into elasmobranch evolution and the origin of vertebrates.</title>
        <authorList>
            <person name="Hara Y"/>
            <person name="Yamaguchi K"/>
            <person name="Onimaru K"/>
            <person name="Kadota M"/>
            <person name="Koyanagi M"/>
            <person name="Keeley SD"/>
            <person name="Tatsumi K"/>
            <person name="Tanaka K"/>
            <person name="Motone F"/>
            <person name="Kageyama Y"/>
            <person name="Nozu R"/>
            <person name="Adachi N"/>
            <person name="Nishimura O"/>
            <person name="Nakagawa R"/>
            <person name="Tanegashima C"/>
            <person name="Kiyatake I"/>
            <person name="Matsumoto R"/>
            <person name="Murakumo K"/>
            <person name="Nishida K"/>
            <person name="Terakita A"/>
            <person name="Kuratani S"/>
            <person name="Sato K"/>
            <person name="Hyodo S Kuraku.S."/>
        </authorList>
    </citation>
    <scope>NUCLEOTIDE SEQUENCE [LARGE SCALE GENOMIC DNA]</scope>
</reference>
<evidence type="ECO:0000313" key="10">
    <source>
        <dbReference type="Proteomes" id="UP000287033"/>
    </source>
</evidence>
<comment type="catalytic activity">
    <reaction evidence="5">
        <text>O-phospho-L-seryl-[protein] + H2O = L-seryl-[protein] + phosphate</text>
        <dbReference type="Rhea" id="RHEA:20629"/>
        <dbReference type="Rhea" id="RHEA-COMP:9863"/>
        <dbReference type="Rhea" id="RHEA-COMP:11604"/>
        <dbReference type="ChEBI" id="CHEBI:15377"/>
        <dbReference type="ChEBI" id="CHEBI:29999"/>
        <dbReference type="ChEBI" id="CHEBI:43474"/>
        <dbReference type="ChEBI" id="CHEBI:83421"/>
        <dbReference type="EC" id="3.1.3.16"/>
    </reaction>
</comment>
<name>A0A401RQM3_CHIPU</name>
<dbReference type="PROSITE" id="PS50056">
    <property type="entry name" value="TYR_PHOSPHATASE_2"/>
    <property type="match status" value="1"/>
</dbReference>
<dbReference type="PANTHER" id="PTHR45961:SF7">
    <property type="entry name" value="DUAL SPECIFICITY PHOSPHATASE 28"/>
    <property type="match status" value="1"/>
</dbReference>
<dbReference type="PROSITE" id="PS50054">
    <property type="entry name" value="TYR_PHOSPHATASE_DUAL"/>
    <property type="match status" value="1"/>
</dbReference>
<evidence type="ECO:0000259" key="7">
    <source>
        <dbReference type="PROSITE" id="PS50054"/>
    </source>
</evidence>
<dbReference type="PRINTS" id="PR01910">
    <property type="entry name" value="ADSPHPHTASEB"/>
</dbReference>
<evidence type="ECO:0000313" key="9">
    <source>
        <dbReference type="EMBL" id="GCC20466.1"/>
    </source>
</evidence>
<dbReference type="OrthoDB" id="285418at2759"/>
<dbReference type="InterPro" id="IPR052103">
    <property type="entry name" value="Dual_spec_Phospatases"/>
</dbReference>
<accession>A0A401RQM3</accession>
<feature type="domain" description="Tyrosine specific protein phosphatases" evidence="8">
    <location>
        <begin position="64"/>
        <end position="122"/>
    </location>
</feature>
<evidence type="ECO:0000256" key="6">
    <source>
        <dbReference type="ARBA" id="ARBA00048336"/>
    </source>
</evidence>
<organism evidence="9 10">
    <name type="scientific">Chiloscyllium punctatum</name>
    <name type="common">Brownbanded bambooshark</name>
    <name type="synonym">Hemiscyllium punctatum</name>
    <dbReference type="NCBI Taxonomy" id="137246"/>
    <lineage>
        <taxon>Eukaryota</taxon>
        <taxon>Metazoa</taxon>
        <taxon>Chordata</taxon>
        <taxon>Craniata</taxon>
        <taxon>Vertebrata</taxon>
        <taxon>Chondrichthyes</taxon>
        <taxon>Elasmobranchii</taxon>
        <taxon>Galeomorphii</taxon>
        <taxon>Galeoidea</taxon>
        <taxon>Orectolobiformes</taxon>
        <taxon>Hemiscylliidae</taxon>
        <taxon>Chiloscyllium</taxon>
    </lineage>
</organism>
<dbReference type="GO" id="GO:0004722">
    <property type="term" value="F:protein serine/threonine phosphatase activity"/>
    <property type="evidence" value="ECO:0007669"/>
    <property type="project" value="UniProtKB-EC"/>
</dbReference>
<dbReference type="EMBL" id="BEZZ01001788">
    <property type="protein sequence ID" value="GCC20466.1"/>
    <property type="molecule type" value="Genomic_DNA"/>
</dbReference>
<dbReference type="SMART" id="SM00195">
    <property type="entry name" value="DSPc"/>
    <property type="match status" value="1"/>
</dbReference>
<evidence type="ECO:0000256" key="4">
    <source>
        <dbReference type="ARBA" id="ARBA00022912"/>
    </source>
</evidence>
<keyword evidence="4" id="KW-0904">Protein phosphatase</keyword>
<dbReference type="Gene3D" id="3.90.190.10">
    <property type="entry name" value="Protein tyrosine phosphatase superfamily"/>
    <property type="match status" value="1"/>
</dbReference>
<feature type="domain" description="Tyrosine-protein phosphatase" evidence="7">
    <location>
        <begin position="3"/>
        <end position="143"/>
    </location>
</feature>
<dbReference type="STRING" id="137246.A0A401RQM3"/>
<evidence type="ECO:0000256" key="3">
    <source>
        <dbReference type="ARBA" id="ARBA00022801"/>
    </source>
</evidence>
<comment type="catalytic activity">
    <reaction evidence="6">
        <text>O-phospho-L-threonyl-[protein] + H2O = L-threonyl-[protein] + phosphate</text>
        <dbReference type="Rhea" id="RHEA:47004"/>
        <dbReference type="Rhea" id="RHEA-COMP:11060"/>
        <dbReference type="Rhea" id="RHEA-COMP:11605"/>
        <dbReference type="ChEBI" id="CHEBI:15377"/>
        <dbReference type="ChEBI" id="CHEBI:30013"/>
        <dbReference type="ChEBI" id="CHEBI:43474"/>
        <dbReference type="ChEBI" id="CHEBI:61977"/>
        <dbReference type="EC" id="3.1.3.16"/>
    </reaction>
</comment>
<dbReference type="SUPFAM" id="SSF52799">
    <property type="entry name" value="(Phosphotyrosine protein) phosphatases II"/>
    <property type="match status" value="1"/>
</dbReference>
<dbReference type="AlphaFoldDB" id="A0A401RQM3"/>
<dbReference type="GO" id="GO:0005737">
    <property type="term" value="C:cytoplasm"/>
    <property type="evidence" value="ECO:0007669"/>
    <property type="project" value="TreeGrafter"/>
</dbReference>
<evidence type="ECO:0000256" key="2">
    <source>
        <dbReference type="ARBA" id="ARBA00013081"/>
    </source>
</evidence>
<keyword evidence="10" id="KW-1185">Reference proteome</keyword>
<comment type="similarity">
    <text evidence="1">Belongs to the protein-tyrosine phosphatase family. Non-receptor class dual specificity subfamily.</text>
</comment>
<evidence type="ECO:0000256" key="5">
    <source>
        <dbReference type="ARBA" id="ARBA00047761"/>
    </source>
</evidence>
<dbReference type="PANTHER" id="PTHR45961">
    <property type="entry name" value="IP21249P"/>
    <property type="match status" value="1"/>
</dbReference>
<evidence type="ECO:0000259" key="8">
    <source>
        <dbReference type="PROSITE" id="PS50056"/>
    </source>
</evidence>
<dbReference type="Proteomes" id="UP000287033">
    <property type="component" value="Unassembled WGS sequence"/>
</dbReference>
<keyword evidence="3" id="KW-0378">Hydrolase</keyword>
<dbReference type="InterPro" id="IPR000387">
    <property type="entry name" value="Tyr_Pase_dom"/>
</dbReference>
<sequence>MLHLCALSDSVLISNSRSACDSELLSREGVTFCINVSKQQPFPALRIGGMRVPVFDEPAENLHKYFDRCADAIEEAARRGGRTLVYCKNGRSRSAAVCTAYFMKYRRLSLQEAFQHVKSVRPTVEPNEGFWEQLQRYEGELQSRQTEAISSASE</sequence>
<dbReference type="EC" id="3.1.3.16" evidence="2"/>
<protein>
    <recommendedName>
        <fullName evidence="2">protein-serine/threonine phosphatase</fullName>
        <ecNumber evidence="2">3.1.3.16</ecNumber>
    </recommendedName>
</protein>
<gene>
    <name evidence="9" type="ORF">chiPu_0019026</name>
</gene>
<proteinExistence type="inferred from homology"/>
<comment type="caution">
    <text evidence="9">The sequence shown here is derived from an EMBL/GenBank/DDBJ whole genome shotgun (WGS) entry which is preliminary data.</text>
</comment>
<dbReference type="InterPro" id="IPR029021">
    <property type="entry name" value="Prot-tyrosine_phosphatase-like"/>
</dbReference>
<dbReference type="OMA" id="THLEPTC"/>
<evidence type="ECO:0000256" key="1">
    <source>
        <dbReference type="ARBA" id="ARBA00008601"/>
    </source>
</evidence>
<dbReference type="InterPro" id="IPR020422">
    <property type="entry name" value="TYR_PHOSPHATASE_DUAL_dom"/>
</dbReference>
<dbReference type="Pfam" id="PF00782">
    <property type="entry name" value="DSPc"/>
    <property type="match status" value="1"/>
</dbReference>
<dbReference type="InterPro" id="IPR000340">
    <property type="entry name" value="Dual-sp_phosphatase_cat-dom"/>
</dbReference>
<dbReference type="GO" id="GO:0017017">
    <property type="term" value="F:MAP kinase tyrosine/serine/threonine phosphatase activity"/>
    <property type="evidence" value="ECO:0007669"/>
    <property type="project" value="InterPro"/>
</dbReference>
<dbReference type="InterPro" id="IPR020420">
    <property type="entry name" value="Atypical_DUSP_subfamB"/>
</dbReference>